<dbReference type="EMBL" id="JAPHEH010000001">
    <property type="protein sequence ID" value="MDG4477045.1"/>
    <property type="molecule type" value="Genomic_DNA"/>
</dbReference>
<dbReference type="PANTHER" id="PTHR10920:SF18">
    <property type="entry name" value="RRNA METHYLTRANSFERASE 2, MITOCHONDRIAL"/>
    <property type="match status" value="1"/>
</dbReference>
<comment type="function">
    <text evidence="5 11">Specifically methylates the uridine in position 2552 of 23S rRNA at the 2'-O position of the ribose in the fully assembled 50S ribosomal subunit.</text>
</comment>
<feature type="domain" description="Ribosomal RNA methyltransferase FtsJ" evidence="13">
    <location>
        <begin position="17"/>
        <end position="196"/>
    </location>
</feature>
<keyword evidence="4 11" id="KW-0949">S-adenosyl-L-methionine</keyword>
<evidence type="ECO:0000259" key="13">
    <source>
        <dbReference type="Pfam" id="PF01728"/>
    </source>
</evidence>
<dbReference type="Proteomes" id="UP001154240">
    <property type="component" value="Unassembled WGS sequence"/>
</dbReference>
<gene>
    <name evidence="11" type="primary">rlmE</name>
    <name evidence="11" type="synonym">ftsJ</name>
    <name evidence="11" type="synonym">rrmJ</name>
    <name evidence="14" type="ORF">OLX77_12865</name>
</gene>
<proteinExistence type="inferred from homology"/>
<dbReference type="EC" id="2.1.1.166" evidence="6 11"/>
<protein>
    <recommendedName>
        <fullName evidence="7 11">Ribosomal RNA large subunit methyltransferase E</fullName>
        <ecNumber evidence="6 11">2.1.1.166</ecNumber>
    </recommendedName>
    <alternativeName>
        <fullName evidence="9 11">23S rRNA Um2552 methyltransferase</fullName>
    </alternativeName>
    <alternativeName>
        <fullName evidence="8 11">rRNA (uridine-2'-O-)-methyltransferase</fullName>
    </alternativeName>
</protein>
<evidence type="ECO:0000256" key="3">
    <source>
        <dbReference type="ARBA" id="ARBA00022679"/>
    </source>
</evidence>
<comment type="caution">
    <text evidence="14">The sequence shown here is derived from an EMBL/GenBank/DDBJ whole genome shotgun (WGS) entry which is preliminary data.</text>
</comment>
<accession>A0A9X4MIX0</accession>
<evidence type="ECO:0000256" key="7">
    <source>
        <dbReference type="ARBA" id="ARBA00041129"/>
    </source>
</evidence>
<dbReference type="SUPFAM" id="SSF53335">
    <property type="entry name" value="S-adenosyl-L-methionine-dependent methyltransferases"/>
    <property type="match status" value="1"/>
</dbReference>
<dbReference type="GO" id="GO:0005737">
    <property type="term" value="C:cytoplasm"/>
    <property type="evidence" value="ECO:0007669"/>
    <property type="project" value="UniProtKB-SubCell"/>
</dbReference>
<comment type="similarity">
    <text evidence="11">Belongs to the class I-like SAM-binding methyltransferase superfamily. RNA methyltransferase RlmE family.</text>
</comment>
<feature type="binding site" evidence="11">
    <location>
        <position position="113"/>
    </location>
    <ligand>
        <name>S-adenosyl-L-methionine</name>
        <dbReference type="ChEBI" id="CHEBI:59789"/>
    </ligand>
</feature>
<keyword evidence="3 11" id="KW-0808">Transferase</keyword>
<evidence type="ECO:0000313" key="14">
    <source>
        <dbReference type="EMBL" id="MDG4477045.1"/>
    </source>
</evidence>
<keyword evidence="1 11" id="KW-0698">rRNA processing</keyword>
<evidence type="ECO:0000256" key="8">
    <source>
        <dbReference type="ARBA" id="ARBA00041995"/>
    </source>
</evidence>
<evidence type="ECO:0000256" key="4">
    <source>
        <dbReference type="ARBA" id="ARBA00022691"/>
    </source>
</evidence>
<feature type="binding site" evidence="11">
    <location>
        <position position="90"/>
    </location>
    <ligand>
        <name>S-adenosyl-L-methionine</name>
        <dbReference type="ChEBI" id="CHEBI:59789"/>
    </ligand>
</feature>
<evidence type="ECO:0000256" key="10">
    <source>
        <dbReference type="ARBA" id="ARBA00048970"/>
    </source>
</evidence>
<evidence type="ECO:0000256" key="5">
    <source>
        <dbReference type="ARBA" id="ARBA00037569"/>
    </source>
</evidence>
<dbReference type="HAMAP" id="MF_01547">
    <property type="entry name" value="RNA_methyltr_E"/>
    <property type="match status" value="1"/>
</dbReference>
<dbReference type="Pfam" id="PF01728">
    <property type="entry name" value="FtsJ"/>
    <property type="match status" value="1"/>
</dbReference>
<evidence type="ECO:0000256" key="9">
    <source>
        <dbReference type="ARBA" id="ARBA00042745"/>
    </source>
</evidence>
<feature type="binding site" evidence="11">
    <location>
        <position position="49"/>
    </location>
    <ligand>
        <name>S-adenosyl-L-methionine</name>
        <dbReference type="ChEBI" id="CHEBI:59789"/>
    </ligand>
</feature>
<evidence type="ECO:0000256" key="12">
    <source>
        <dbReference type="PIRSR" id="PIRSR005461-1"/>
    </source>
</evidence>
<dbReference type="Gene3D" id="3.40.50.150">
    <property type="entry name" value="Vaccinia Virus protein VP39"/>
    <property type="match status" value="1"/>
</dbReference>
<feature type="binding site" evidence="11">
    <location>
        <position position="51"/>
    </location>
    <ligand>
        <name>S-adenosyl-L-methionine</name>
        <dbReference type="ChEBI" id="CHEBI:59789"/>
    </ligand>
</feature>
<keyword evidence="2 11" id="KW-0489">Methyltransferase</keyword>
<name>A0A9X4MIX0_9BACT</name>
<organism evidence="14 15">
    <name type="scientific">Thiovibrio frasassiensis</name>
    <dbReference type="NCBI Taxonomy" id="2984131"/>
    <lineage>
        <taxon>Bacteria</taxon>
        <taxon>Pseudomonadati</taxon>
        <taxon>Thermodesulfobacteriota</taxon>
        <taxon>Desulfobulbia</taxon>
        <taxon>Desulfobulbales</taxon>
        <taxon>Thiovibrionaceae</taxon>
        <taxon>Thiovibrio</taxon>
    </lineage>
</organism>
<dbReference type="InterPro" id="IPR015507">
    <property type="entry name" value="rRNA-MeTfrase_E"/>
</dbReference>
<feature type="binding site" evidence="11">
    <location>
        <position position="69"/>
    </location>
    <ligand>
        <name>S-adenosyl-L-methionine</name>
        <dbReference type="ChEBI" id="CHEBI:59789"/>
    </ligand>
</feature>
<evidence type="ECO:0000256" key="2">
    <source>
        <dbReference type="ARBA" id="ARBA00022603"/>
    </source>
</evidence>
<evidence type="ECO:0000256" key="6">
    <source>
        <dbReference type="ARBA" id="ARBA00038861"/>
    </source>
</evidence>
<dbReference type="InterPro" id="IPR029063">
    <property type="entry name" value="SAM-dependent_MTases_sf"/>
</dbReference>
<evidence type="ECO:0000256" key="11">
    <source>
        <dbReference type="HAMAP-Rule" id="MF_01547"/>
    </source>
</evidence>
<dbReference type="AlphaFoldDB" id="A0A9X4MIX0"/>
<reference evidence="14" key="2">
    <citation type="submission" date="2022-10" db="EMBL/GenBank/DDBJ databases">
        <authorList>
            <person name="Aronson H.S."/>
        </authorList>
    </citation>
    <scope>NUCLEOTIDE SEQUENCE</scope>
    <source>
        <strain evidence="14">RS19-109</strain>
    </source>
</reference>
<dbReference type="GO" id="GO:0008650">
    <property type="term" value="F:rRNA (uridine-2'-O-)-methyltransferase activity"/>
    <property type="evidence" value="ECO:0007669"/>
    <property type="project" value="UniProtKB-UniRule"/>
</dbReference>
<comment type="subcellular location">
    <subcellularLocation>
        <location evidence="11">Cytoplasm</location>
    </subcellularLocation>
</comment>
<comment type="catalytic activity">
    <reaction evidence="10 11">
        <text>uridine(2552) in 23S rRNA + S-adenosyl-L-methionine = 2'-O-methyluridine(2552) in 23S rRNA + S-adenosyl-L-homocysteine + H(+)</text>
        <dbReference type="Rhea" id="RHEA:42720"/>
        <dbReference type="Rhea" id="RHEA-COMP:10202"/>
        <dbReference type="Rhea" id="RHEA-COMP:10203"/>
        <dbReference type="ChEBI" id="CHEBI:15378"/>
        <dbReference type="ChEBI" id="CHEBI:57856"/>
        <dbReference type="ChEBI" id="CHEBI:59789"/>
        <dbReference type="ChEBI" id="CHEBI:65315"/>
        <dbReference type="ChEBI" id="CHEBI:74478"/>
        <dbReference type="EC" id="2.1.1.166"/>
    </reaction>
</comment>
<sequence length="203" mass="22956">MKEVQDHYFKKAKKEGYPARSVYKLDEAQKKHGLLKKGDSVLDLGCQPGSWSMYAAQTVGPQGLVVGVDLNFGQINTKGNSGKFTFLHGDITSPEVLDRVRVICPEFAVIISDMAPRTTGNKWSDQQHSLDLSRKVLEIAQEMLRPGGNFYCKVFEGEDFKEFVDEVRPYFNLTKIVKPKSSRPESREVFVLGMGFKKMQNEE</sequence>
<evidence type="ECO:0000256" key="1">
    <source>
        <dbReference type="ARBA" id="ARBA00022552"/>
    </source>
</evidence>
<dbReference type="InterPro" id="IPR050082">
    <property type="entry name" value="RNA_methyltr_RlmE"/>
</dbReference>
<keyword evidence="15" id="KW-1185">Reference proteome</keyword>
<dbReference type="PANTHER" id="PTHR10920">
    <property type="entry name" value="RIBOSOMAL RNA METHYLTRANSFERASE"/>
    <property type="match status" value="1"/>
</dbReference>
<keyword evidence="11" id="KW-0963">Cytoplasm</keyword>
<feature type="active site" description="Proton acceptor" evidence="11 12">
    <location>
        <position position="153"/>
    </location>
</feature>
<dbReference type="PIRSF" id="PIRSF005461">
    <property type="entry name" value="23S_rRNA_mtase"/>
    <property type="match status" value="1"/>
</dbReference>
<evidence type="ECO:0000313" key="15">
    <source>
        <dbReference type="Proteomes" id="UP001154240"/>
    </source>
</evidence>
<dbReference type="RefSeq" id="WP_307634010.1">
    <property type="nucleotide sequence ID" value="NZ_JAPHEH010000001.1"/>
</dbReference>
<reference evidence="14" key="1">
    <citation type="journal article" date="2022" name="bioRxiv">
        <title>Thiovibrio frasassiensisgen. nov., sp. nov., an autotrophic, elemental sulfur disproportionating bacterium isolated from sulfidic karst sediment, and proposal of Thiovibrionaceae fam. nov.</title>
        <authorList>
            <person name="Aronson H."/>
            <person name="Thomas C."/>
            <person name="Bhattacharyya M."/>
            <person name="Eckstein S."/>
            <person name="Jensen S."/>
            <person name="Barco R."/>
            <person name="Macalady J."/>
            <person name="Amend J."/>
        </authorList>
    </citation>
    <scope>NUCLEOTIDE SEQUENCE</scope>
    <source>
        <strain evidence="14">RS19-109</strain>
    </source>
</reference>
<dbReference type="InterPro" id="IPR002877">
    <property type="entry name" value="RNA_MeTrfase_FtsJ_dom"/>
</dbReference>